<dbReference type="AlphaFoldDB" id="A0A074V673"/>
<feature type="transmembrane region" description="Helical" evidence="6">
    <location>
        <begin position="111"/>
        <end position="131"/>
    </location>
</feature>
<feature type="transmembrane region" description="Helical" evidence="6">
    <location>
        <begin position="143"/>
        <end position="162"/>
    </location>
</feature>
<dbReference type="Gene3D" id="1.20.1250.20">
    <property type="entry name" value="MFS general substrate transporter like domains"/>
    <property type="match status" value="1"/>
</dbReference>
<dbReference type="InterPro" id="IPR011701">
    <property type="entry name" value="MFS"/>
</dbReference>
<comment type="subcellular location">
    <subcellularLocation>
        <location evidence="1">Cell membrane</location>
        <topology evidence="1">Multi-pass membrane protein</topology>
    </subcellularLocation>
</comment>
<feature type="transmembrane region" description="Helical" evidence="6">
    <location>
        <begin position="211"/>
        <end position="231"/>
    </location>
</feature>
<dbReference type="PANTHER" id="PTHR43124">
    <property type="entry name" value="PURINE EFFLUX PUMP PBUE"/>
    <property type="match status" value="1"/>
</dbReference>
<keyword evidence="4 6" id="KW-1133">Transmembrane helix</keyword>
<feature type="transmembrane region" description="Helical" evidence="6">
    <location>
        <begin position="311"/>
        <end position="329"/>
    </location>
</feature>
<organism evidence="8 9">
    <name type="scientific">Snodgrassella alvi SCGC AB-598-J21</name>
    <dbReference type="NCBI Taxonomy" id="1385367"/>
    <lineage>
        <taxon>Bacteria</taxon>
        <taxon>Pseudomonadati</taxon>
        <taxon>Pseudomonadota</taxon>
        <taxon>Betaproteobacteria</taxon>
        <taxon>Neisseriales</taxon>
        <taxon>Neisseriaceae</taxon>
        <taxon>Snodgrassella</taxon>
    </lineage>
</organism>
<comment type="caution">
    <text evidence="8">The sequence shown here is derived from an EMBL/GenBank/DDBJ whole genome shotgun (WGS) entry which is preliminary data.</text>
</comment>
<protein>
    <submittedName>
        <fullName evidence="8">Arabinose efflux permease</fullName>
    </submittedName>
</protein>
<dbReference type="SUPFAM" id="SSF103473">
    <property type="entry name" value="MFS general substrate transporter"/>
    <property type="match status" value="1"/>
</dbReference>
<feature type="transmembrane region" description="Helical" evidence="6">
    <location>
        <begin position="168"/>
        <end position="190"/>
    </location>
</feature>
<feature type="transmembrane region" description="Helical" evidence="6">
    <location>
        <begin position="278"/>
        <end position="299"/>
    </location>
</feature>
<dbReference type="Pfam" id="PF07690">
    <property type="entry name" value="MFS_1"/>
    <property type="match status" value="1"/>
</dbReference>
<keyword evidence="3 6" id="KW-0812">Transmembrane</keyword>
<gene>
    <name evidence="8" type="ORF">SASC598J21_013500</name>
</gene>
<evidence type="ECO:0000313" key="8">
    <source>
        <dbReference type="EMBL" id="KEQ00913.1"/>
    </source>
</evidence>
<keyword evidence="2" id="KW-1003">Cell membrane</keyword>
<dbReference type="InterPro" id="IPR050189">
    <property type="entry name" value="MFS_Efflux_Transporters"/>
</dbReference>
<feature type="transmembrane region" description="Helical" evidence="6">
    <location>
        <begin position="370"/>
        <end position="394"/>
    </location>
</feature>
<feature type="transmembrane region" description="Helical" evidence="6">
    <location>
        <begin position="12"/>
        <end position="33"/>
    </location>
</feature>
<evidence type="ECO:0000256" key="6">
    <source>
        <dbReference type="SAM" id="Phobius"/>
    </source>
</evidence>
<sequence length="402" mass="43407">MSDNTLNSPTTAYWGAIFSLFIGVTSLITAEFIPVSLLTPIAQDFNITEGQAGQSVTMVGIFAVVTSLVLAPMTQNINRRVVLLTFSILLVLSNLFIAVAPNYFIMLIGRALLGICVGGFWSMASAVVLQLAPSKDIPRALSIVYAGVSVATIISLPLASYLGHLVGWRNVFFIAAALSFIALVWQWLTLPSLPPRESSNFKNMFALFKQSWCFLGIIGTIFSYGGYHLFFTYLRPFLEHNLALQAGPLTLILLVFGIANCIGTFVAGLLLGRFFRPVMIAIHLVLAAIAMLLFIKYRFLSSDNVTMDTTLVIAWGFVFGFIPVGWSTWITRTLADKAELVGGLSVAAIQFSIGLAAGVGGMTFDQLGFSGIFITATIICIMGAIITALCFSLYKKATGNLA</sequence>
<dbReference type="PANTHER" id="PTHR43124:SF5">
    <property type="entry name" value="PURINE RIBONUCLEOSIDE EFFLUX PUMP NEPI"/>
    <property type="match status" value="1"/>
</dbReference>
<reference evidence="8 9" key="1">
    <citation type="journal article" date="2014" name="PLoS Genet.">
        <title>Hidden diversity in honey bee gut symbionts detected by single-cell genomics.</title>
        <authorList>
            <person name="Engel P."/>
            <person name="Stepanauskas R."/>
            <person name="Moran N."/>
        </authorList>
    </citation>
    <scope>NUCLEOTIDE SEQUENCE [LARGE SCALE GENOMIC DNA]</scope>
    <source>
        <strain evidence="8 9">SCGC AB-598-J21</strain>
    </source>
</reference>
<dbReference type="GO" id="GO:0022857">
    <property type="term" value="F:transmembrane transporter activity"/>
    <property type="evidence" value="ECO:0007669"/>
    <property type="project" value="InterPro"/>
</dbReference>
<keyword evidence="5 6" id="KW-0472">Membrane</keyword>
<evidence type="ECO:0000256" key="5">
    <source>
        <dbReference type="ARBA" id="ARBA00023136"/>
    </source>
</evidence>
<dbReference type="CDD" id="cd17324">
    <property type="entry name" value="MFS_NepI_like"/>
    <property type="match status" value="1"/>
</dbReference>
<evidence type="ECO:0000256" key="1">
    <source>
        <dbReference type="ARBA" id="ARBA00004651"/>
    </source>
</evidence>
<proteinExistence type="predicted"/>
<dbReference type="EMBL" id="AVQL01000442">
    <property type="protein sequence ID" value="KEQ00913.1"/>
    <property type="molecule type" value="Genomic_DNA"/>
</dbReference>
<feature type="transmembrane region" description="Helical" evidence="6">
    <location>
        <begin position="251"/>
        <end position="271"/>
    </location>
</feature>
<dbReference type="Proteomes" id="UP000027644">
    <property type="component" value="Unassembled WGS sequence"/>
</dbReference>
<feature type="transmembrane region" description="Helical" evidence="6">
    <location>
        <begin position="341"/>
        <end position="364"/>
    </location>
</feature>
<evidence type="ECO:0000256" key="4">
    <source>
        <dbReference type="ARBA" id="ARBA00022989"/>
    </source>
</evidence>
<feature type="transmembrane region" description="Helical" evidence="6">
    <location>
        <begin position="83"/>
        <end position="105"/>
    </location>
</feature>
<evidence type="ECO:0000313" key="9">
    <source>
        <dbReference type="Proteomes" id="UP000027644"/>
    </source>
</evidence>
<feature type="transmembrane region" description="Helical" evidence="6">
    <location>
        <begin position="53"/>
        <end position="71"/>
    </location>
</feature>
<dbReference type="GO" id="GO:0005886">
    <property type="term" value="C:plasma membrane"/>
    <property type="evidence" value="ECO:0007669"/>
    <property type="project" value="UniProtKB-SubCell"/>
</dbReference>
<name>A0A074V673_9NEIS</name>
<feature type="domain" description="Major facilitator superfamily (MFS) profile" evidence="7">
    <location>
        <begin position="11"/>
        <end position="395"/>
    </location>
</feature>
<accession>A0A074V673</accession>
<dbReference type="InterPro" id="IPR020846">
    <property type="entry name" value="MFS_dom"/>
</dbReference>
<evidence type="ECO:0000259" key="7">
    <source>
        <dbReference type="PROSITE" id="PS50850"/>
    </source>
</evidence>
<dbReference type="InterPro" id="IPR036259">
    <property type="entry name" value="MFS_trans_sf"/>
</dbReference>
<evidence type="ECO:0000256" key="3">
    <source>
        <dbReference type="ARBA" id="ARBA00022692"/>
    </source>
</evidence>
<dbReference type="PROSITE" id="PS50850">
    <property type="entry name" value="MFS"/>
    <property type="match status" value="1"/>
</dbReference>
<evidence type="ECO:0000256" key="2">
    <source>
        <dbReference type="ARBA" id="ARBA00022475"/>
    </source>
</evidence>